<evidence type="ECO:0000256" key="7">
    <source>
        <dbReference type="ARBA" id="ARBA00022989"/>
    </source>
</evidence>
<name>A0A1G2LAY2_9BACT</name>
<feature type="transmembrane region" description="Helical" evidence="10">
    <location>
        <begin position="134"/>
        <end position="152"/>
    </location>
</feature>
<dbReference type="PANTHER" id="PTHR10050">
    <property type="entry name" value="DOLICHYL-PHOSPHATE-MANNOSE--PROTEIN MANNOSYLTRANSFERASE"/>
    <property type="match status" value="1"/>
</dbReference>
<dbReference type="InterPro" id="IPR027005">
    <property type="entry name" value="PMT-like"/>
</dbReference>
<feature type="domain" description="ArnT-like N-terminal" evidence="11">
    <location>
        <begin position="5"/>
        <end position="231"/>
    </location>
</feature>
<evidence type="ECO:0000256" key="6">
    <source>
        <dbReference type="ARBA" id="ARBA00022692"/>
    </source>
</evidence>
<feature type="transmembrane region" description="Helical" evidence="10">
    <location>
        <begin position="209"/>
        <end position="231"/>
    </location>
</feature>
<evidence type="ECO:0000256" key="10">
    <source>
        <dbReference type="RuleBase" id="RU367007"/>
    </source>
</evidence>
<feature type="transmembrane region" description="Helical" evidence="10">
    <location>
        <begin position="335"/>
        <end position="351"/>
    </location>
</feature>
<dbReference type="Pfam" id="PF02366">
    <property type="entry name" value="PMT"/>
    <property type="match status" value="1"/>
</dbReference>
<dbReference type="UniPathway" id="UPA00378"/>
<accession>A0A1G2LAY2</accession>
<evidence type="ECO:0000256" key="9">
    <source>
        <dbReference type="ARBA" id="ARBA00093617"/>
    </source>
</evidence>
<dbReference type="Proteomes" id="UP000178977">
    <property type="component" value="Unassembled WGS sequence"/>
</dbReference>
<evidence type="ECO:0000256" key="4">
    <source>
        <dbReference type="ARBA" id="ARBA00022676"/>
    </source>
</evidence>
<dbReference type="EC" id="2.4.1.-" evidence="10"/>
<feature type="transmembrane region" description="Helical" evidence="10">
    <location>
        <begin position="357"/>
        <end position="375"/>
    </location>
</feature>
<feature type="transmembrane region" description="Helical" evidence="10">
    <location>
        <begin position="387"/>
        <end position="404"/>
    </location>
</feature>
<evidence type="ECO:0000259" key="11">
    <source>
        <dbReference type="Pfam" id="PF02366"/>
    </source>
</evidence>
<dbReference type="STRING" id="1802281.A3A44_01910"/>
<organism evidence="13 14">
    <name type="scientific">Candidatus Sungbacteria bacterium RIFCSPLOWO2_01_FULL_60_25</name>
    <dbReference type="NCBI Taxonomy" id="1802281"/>
    <lineage>
        <taxon>Bacteria</taxon>
        <taxon>Candidatus Sungiibacteriota</taxon>
    </lineage>
</organism>
<dbReference type="InterPro" id="IPR032421">
    <property type="entry name" value="PMT_4TMC"/>
</dbReference>
<dbReference type="AlphaFoldDB" id="A0A1G2LAY2"/>
<sequence>MPAALLAIGLATHFSFIARLAEVVFDEVHFGKFVSAYFTGEYYFDIHPPLGKLLIALAARIAGFEPGFDFATNGEAYGDVPYVALRFLPNLAGALIPLAGFWLARELQFSRGAAFAVGLLLALDNAILVQSHYMLIDGFMLVFGILGLAAFLRARSRGYAWRWLCLAGALLAAAISVKWIGLPFFMGALLLAAADCARGFSLRVILRSIVCLGLVPLAVYVLLFIPHFALLPNPGFGDGYMPQGFREENFTRKFVTLNRVMYTANAANLQTHPWSSRPETWPLMLRPVSFWRKSAGGFTAEINSIGNPAVWWGTTIAGFLALLFWIPERGRERRWLLFALWFGSILPFFPVQRTLFMYHYLPALVFAIFIAVGWLTEPSAHQRHKTIALYSMVALAVILFLYFMPFSYGLYLDDAARAQHFWLPSWD</sequence>
<comment type="caution">
    <text evidence="13">The sequence shown here is derived from an EMBL/GenBank/DDBJ whole genome shotgun (WGS) entry which is preliminary data.</text>
</comment>
<comment type="pathway">
    <text evidence="2 10">Protein modification; protein glycosylation.</text>
</comment>
<comment type="subcellular location">
    <subcellularLocation>
        <location evidence="10">Cell membrane</location>
    </subcellularLocation>
    <subcellularLocation>
        <location evidence="1">Endomembrane system</location>
        <topology evidence="1">Multi-pass membrane protein</topology>
    </subcellularLocation>
</comment>
<comment type="function">
    <text evidence="10">Protein O-mannosyltransferase that catalyzes the transfer of a single mannose residue from a polyprenol phospho-mannosyl lipidic donor to the hydroxyl group of selected serine and threonine residues in acceptor proteins.</text>
</comment>
<feature type="transmembrane region" description="Helical" evidence="10">
    <location>
        <begin position="159"/>
        <end position="177"/>
    </location>
</feature>
<evidence type="ECO:0000313" key="13">
    <source>
        <dbReference type="EMBL" id="OHA08778.1"/>
    </source>
</evidence>
<keyword evidence="4 10" id="KW-0328">Glycosyltransferase</keyword>
<comment type="similarity">
    <text evidence="3 10">Belongs to the glycosyltransferase 39 family.</text>
</comment>
<gene>
    <name evidence="13" type="ORF">A3A44_01910</name>
</gene>
<evidence type="ECO:0000256" key="2">
    <source>
        <dbReference type="ARBA" id="ARBA00004922"/>
    </source>
</evidence>
<keyword evidence="8 10" id="KW-0472">Membrane</keyword>
<keyword evidence="6 10" id="KW-0812">Transmembrane</keyword>
<protein>
    <recommendedName>
        <fullName evidence="9 10">Polyprenol-phosphate-mannose--protein mannosyltransferase</fullName>
        <ecNumber evidence="10">2.4.1.-</ecNumber>
    </recommendedName>
</protein>
<evidence type="ECO:0000256" key="3">
    <source>
        <dbReference type="ARBA" id="ARBA00007222"/>
    </source>
</evidence>
<dbReference type="InterPro" id="IPR003342">
    <property type="entry name" value="ArnT-like_N"/>
</dbReference>
<dbReference type="Pfam" id="PF16192">
    <property type="entry name" value="PMT_4TMC"/>
    <property type="match status" value="1"/>
</dbReference>
<evidence type="ECO:0000313" key="14">
    <source>
        <dbReference type="Proteomes" id="UP000178977"/>
    </source>
</evidence>
<keyword evidence="7 10" id="KW-1133">Transmembrane helix</keyword>
<keyword evidence="10" id="KW-1003">Cell membrane</keyword>
<evidence type="ECO:0000259" key="12">
    <source>
        <dbReference type="Pfam" id="PF16192"/>
    </source>
</evidence>
<evidence type="ECO:0000256" key="5">
    <source>
        <dbReference type="ARBA" id="ARBA00022679"/>
    </source>
</evidence>
<dbReference type="EMBL" id="MHQT01000035">
    <property type="protein sequence ID" value="OHA08778.1"/>
    <property type="molecule type" value="Genomic_DNA"/>
</dbReference>
<feature type="transmembrane region" description="Helical" evidence="10">
    <location>
        <begin position="309"/>
        <end position="326"/>
    </location>
</feature>
<keyword evidence="5 10" id="KW-0808">Transferase</keyword>
<reference evidence="13 14" key="1">
    <citation type="journal article" date="2016" name="Nat. Commun.">
        <title>Thousands of microbial genomes shed light on interconnected biogeochemical processes in an aquifer system.</title>
        <authorList>
            <person name="Anantharaman K."/>
            <person name="Brown C.T."/>
            <person name="Hug L.A."/>
            <person name="Sharon I."/>
            <person name="Castelle C.J."/>
            <person name="Probst A.J."/>
            <person name="Thomas B.C."/>
            <person name="Singh A."/>
            <person name="Wilkins M.J."/>
            <person name="Karaoz U."/>
            <person name="Brodie E.L."/>
            <person name="Williams K.H."/>
            <person name="Hubbard S.S."/>
            <person name="Banfield J.F."/>
        </authorList>
    </citation>
    <scope>NUCLEOTIDE SEQUENCE [LARGE SCALE GENOMIC DNA]</scope>
</reference>
<dbReference type="GO" id="GO:0012505">
    <property type="term" value="C:endomembrane system"/>
    <property type="evidence" value="ECO:0007669"/>
    <property type="project" value="UniProtKB-SubCell"/>
</dbReference>
<dbReference type="GO" id="GO:0005886">
    <property type="term" value="C:plasma membrane"/>
    <property type="evidence" value="ECO:0007669"/>
    <property type="project" value="UniProtKB-SubCell"/>
</dbReference>
<feature type="transmembrane region" description="Helical" evidence="10">
    <location>
        <begin position="87"/>
        <end position="104"/>
    </location>
</feature>
<feature type="domain" description="Protein O-mannosyl-transferase C-terminal four TM" evidence="12">
    <location>
        <begin position="250"/>
        <end position="426"/>
    </location>
</feature>
<evidence type="ECO:0000256" key="1">
    <source>
        <dbReference type="ARBA" id="ARBA00004127"/>
    </source>
</evidence>
<feature type="transmembrane region" description="Helical" evidence="10">
    <location>
        <begin position="111"/>
        <end position="128"/>
    </location>
</feature>
<feature type="transmembrane region" description="Helical" evidence="10">
    <location>
        <begin position="183"/>
        <end position="202"/>
    </location>
</feature>
<proteinExistence type="inferred from homology"/>
<dbReference type="GO" id="GO:0004169">
    <property type="term" value="F:dolichyl-phosphate-mannose-protein mannosyltransferase activity"/>
    <property type="evidence" value="ECO:0007669"/>
    <property type="project" value="UniProtKB-UniRule"/>
</dbReference>
<evidence type="ECO:0000256" key="8">
    <source>
        <dbReference type="ARBA" id="ARBA00023136"/>
    </source>
</evidence>